<protein>
    <submittedName>
        <fullName evidence="4">Oxidoreductase</fullName>
    </submittedName>
</protein>
<dbReference type="InterPro" id="IPR036291">
    <property type="entry name" value="NAD(P)-bd_dom_sf"/>
</dbReference>
<dbReference type="EMBL" id="BAABHB010000006">
    <property type="protein sequence ID" value="GAA4408996.1"/>
    <property type="molecule type" value="Genomic_DNA"/>
</dbReference>
<gene>
    <name evidence="4" type="ORF">GCM10023187_31610</name>
</gene>
<comment type="similarity">
    <text evidence="1 3">Belongs to the short-chain dehydrogenases/reductases (SDR) family.</text>
</comment>
<evidence type="ECO:0000256" key="1">
    <source>
        <dbReference type="ARBA" id="ARBA00006484"/>
    </source>
</evidence>
<reference evidence="5" key="1">
    <citation type="journal article" date="2019" name="Int. J. Syst. Evol. Microbiol.">
        <title>The Global Catalogue of Microorganisms (GCM) 10K type strain sequencing project: providing services to taxonomists for standard genome sequencing and annotation.</title>
        <authorList>
            <consortium name="The Broad Institute Genomics Platform"/>
            <consortium name="The Broad Institute Genome Sequencing Center for Infectious Disease"/>
            <person name="Wu L."/>
            <person name="Ma J."/>
        </authorList>
    </citation>
    <scope>NUCLEOTIDE SEQUENCE [LARGE SCALE GENOMIC DNA]</scope>
    <source>
        <strain evidence="5">JCM 17925</strain>
    </source>
</reference>
<dbReference type="Pfam" id="PF00106">
    <property type="entry name" value="adh_short"/>
    <property type="match status" value="1"/>
</dbReference>
<keyword evidence="2" id="KW-0560">Oxidoreductase</keyword>
<dbReference type="Proteomes" id="UP001500936">
    <property type="component" value="Unassembled WGS sequence"/>
</dbReference>
<name>A0ABP8KL28_9BACT</name>
<dbReference type="SUPFAM" id="SSF51735">
    <property type="entry name" value="NAD(P)-binding Rossmann-fold domains"/>
    <property type="match status" value="1"/>
</dbReference>
<evidence type="ECO:0000313" key="4">
    <source>
        <dbReference type="EMBL" id="GAA4408996.1"/>
    </source>
</evidence>
<proteinExistence type="inferred from homology"/>
<dbReference type="PRINTS" id="PR00081">
    <property type="entry name" value="GDHRDH"/>
</dbReference>
<comment type="caution">
    <text evidence="4">The sequence shown here is derived from an EMBL/GenBank/DDBJ whole genome shotgun (WGS) entry which is preliminary data.</text>
</comment>
<evidence type="ECO:0000256" key="3">
    <source>
        <dbReference type="RuleBase" id="RU000363"/>
    </source>
</evidence>
<dbReference type="RefSeq" id="WP_345268784.1">
    <property type="nucleotide sequence ID" value="NZ_BAABHB010000006.1"/>
</dbReference>
<accession>A0ABP8KL28</accession>
<sequence length="278" mass="30979">MKKIVLITGASSGIGKATARYFAEKGWNVAATMRTPANETELPQLPNVRLFRLDVLDHDSIRQAITDTQAAFGGIDVVVNNAGYGAVGVFEAATPEQVQRQFDTNVFGVMNVIREILPYFREKRDGTIINVTSMGGLITFPIYSIYHGTKWAVEGFTEALSFELRPFNIRVKNIEPGAIKTDFYDRSQDLLQKEGLTDYDAYVRVTLANSRQAGVDAPGPEVVAQKIFQAANDRSFRLRYPVGNQSPWLLALRRFVPLSWFHGIVKSVVEKGYKPQTA</sequence>
<dbReference type="PRINTS" id="PR00080">
    <property type="entry name" value="SDRFAMILY"/>
</dbReference>
<dbReference type="CDD" id="cd05374">
    <property type="entry name" value="17beta-HSD-like_SDR_c"/>
    <property type="match status" value="1"/>
</dbReference>
<dbReference type="PANTHER" id="PTHR43976">
    <property type="entry name" value="SHORT CHAIN DEHYDROGENASE"/>
    <property type="match status" value="1"/>
</dbReference>
<evidence type="ECO:0000256" key="2">
    <source>
        <dbReference type="ARBA" id="ARBA00023002"/>
    </source>
</evidence>
<organism evidence="4 5">
    <name type="scientific">Nibrella viscosa</name>
    <dbReference type="NCBI Taxonomy" id="1084524"/>
    <lineage>
        <taxon>Bacteria</taxon>
        <taxon>Pseudomonadati</taxon>
        <taxon>Bacteroidota</taxon>
        <taxon>Cytophagia</taxon>
        <taxon>Cytophagales</taxon>
        <taxon>Spirosomataceae</taxon>
        <taxon>Nibrella</taxon>
    </lineage>
</organism>
<dbReference type="Gene3D" id="3.40.50.720">
    <property type="entry name" value="NAD(P)-binding Rossmann-like Domain"/>
    <property type="match status" value="1"/>
</dbReference>
<dbReference type="PANTHER" id="PTHR43976:SF16">
    <property type="entry name" value="SHORT-CHAIN DEHYDROGENASE_REDUCTASE FAMILY PROTEIN"/>
    <property type="match status" value="1"/>
</dbReference>
<keyword evidence="5" id="KW-1185">Reference proteome</keyword>
<evidence type="ECO:0000313" key="5">
    <source>
        <dbReference type="Proteomes" id="UP001500936"/>
    </source>
</evidence>
<dbReference type="InterPro" id="IPR002347">
    <property type="entry name" value="SDR_fam"/>
</dbReference>
<dbReference type="InterPro" id="IPR051911">
    <property type="entry name" value="SDR_oxidoreductase"/>
</dbReference>